<dbReference type="OrthoDB" id="9800696at2"/>
<evidence type="ECO:0000259" key="11">
    <source>
        <dbReference type="Pfam" id="PF20259"/>
    </source>
</evidence>
<dbReference type="InterPro" id="IPR046885">
    <property type="entry name" value="MnmA-like_C"/>
</dbReference>
<feature type="binding site" evidence="9">
    <location>
        <position position="32"/>
    </location>
    <ligand>
        <name>ATP</name>
        <dbReference type="ChEBI" id="CHEBI:30616"/>
    </ligand>
</feature>
<feature type="domain" description="tRNA-specific 2-thiouridylase MnmA-like C-terminal" evidence="10">
    <location>
        <begin position="285"/>
        <end position="342"/>
    </location>
</feature>
<evidence type="ECO:0000256" key="3">
    <source>
        <dbReference type="ARBA" id="ARBA00022694"/>
    </source>
</evidence>
<comment type="function">
    <text evidence="9">Catalyzes the 2-thiolation of uridine at the wobble position (U34) of tRNA, leading to the formation of s(2)U34.</text>
</comment>
<feature type="site" description="Interaction with tRNA" evidence="9">
    <location>
        <position position="326"/>
    </location>
</feature>
<evidence type="ECO:0000313" key="12">
    <source>
        <dbReference type="EMBL" id="RDU69088.1"/>
    </source>
</evidence>
<comment type="similarity">
    <text evidence="9">Belongs to the MnmA/TRMU family.</text>
</comment>
<dbReference type="AlphaFoldDB" id="A0A3D8IV04"/>
<dbReference type="Gene3D" id="2.40.30.10">
    <property type="entry name" value="Translation factors"/>
    <property type="match status" value="1"/>
</dbReference>
<feature type="binding site" evidence="9">
    <location>
        <begin position="6"/>
        <end position="13"/>
    </location>
    <ligand>
        <name>ATP</name>
        <dbReference type="ChEBI" id="CHEBI:30616"/>
    </ligand>
</feature>
<comment type="catalytic activity">
    <reaction evidence="8 9">
        <text>S-sulfanyl-L-cysteinyl-[protein] + uridine(34) in tRNA + AH2 + ATP = 2-thiouridine(34) in tRNA + L-cysteinyl-[protein] + A + AMP + diphosphate + H(+)</text>
        <dbReference type="Rhea" id="RHEA:47032"/>
        <dbReference type="Rhea" id="RHEA-COMP:10131"/>
        <dbReference type="Rhea" id="RHEA-COMP:11726"/>
        <dbReference type="Rhea" id="RHEA-COMP:11727"/>
        <dbReference type="Rhea" id="RHEA-COMP:11728"/>
        <dbReference type="ChEBI" id="CHEBI:13193"/>
        <dbReference type="ChEBI" id="CHEBI:15378"/>
        <dbReference type="ChEBI" id="CHEBI:17499"/>
        <dbReference type="ChEBI" id="CHEBI:29950"/>
        <dbReference type="ChEBI" id="CHEBI:30616"/>
        <dbReference type="ChEBI" id="CHEBI:33019"/>
        <dbReference type="ChEBI" id="CHEBI:61963"/>
        <dbReference type="ChEBI" id="CHEBI:65315"/>
        <dbReference type="ChEBI" id="CHEBI:87170"/>
        <dbReference type="ChEBI" id="CHEBI:456215"/>
        <dbReference type="EC" id="2.8.1.13"/>
    </reaction>
</comment>
<evidence type="ECO:0000256" key="8">
    <source>
        <dbReference type="ARBA" id="ARBA00051542"/>
    </source>
</evidence>
<dbReference type="GO" id="GO:0005737">
    <property type="term" value="C:cytoplasm"/>
    <property type="evidence" value="ECO:0007669"/>
    <property type="project" value="UniProtKB-SubCell"/>
</dbReference>
<dbReference type="NCBIfam" id="NF001138">
    <property type="entry name" value="PRK00143.1"/>
    <property type="match status" value="1"/>
</dbReference>
<gene>
    <name evidence="9" type="primary">mnmA</name>
    <name evidence="12" type="ORF">CQA62_04460</name>
</gene>
<reference evidence="12 13" key="1">
    <citation type="submission" date="2018-04" db="EMBL/GenBank/DDBJ databases">
        <title>Novel Campyloabacter and Helicobacter Species and Strains.</title>
        <authorList>
            <person name="Mannion A.J."/>
            <person name="Shen Z."/>
            <person name="Fox J.G."/>
        </authorList>
    </citation>
    <scope>NUCLEOTIDE SEQUENCE [LARGE SCALE GENOMIC DNA]</scope>
    <source>
        <strain evidence="12 13">ATCC 700242</strain>
    </source>
</reference>
<keyword evidence="9" id="KW-0963">Cytoplasm</keyword>
<evidence type="ECO:0000256" key="6">
    <source>
        <dbReference type="ARBA" id="ARBA00022884"/>
    </source>
</evidence>
<dbReference type="Pfam" id="PF20259">
    <property type="entry name" value="tRNA_Me_trans_M"/>
    <property type="match status" value="1"/>
</dbReference>
<feature type="region of interest" description="Interaction with tRNA" evidence="9">
    <location>
        <begin position="138"/>
        <end position="140"/>
    </location>
</feature>
<dbReference type="RefSeq" id="WP_104724727.1">
    <property type="nucleotide sequence ID" value="NZ_FZNE01000004.1"/>
</dbReference>
<name>A0A3D8IV04_9HELI</name>
<keyword evidence="4 9" id="KW-0547">Nucleotide-binding</keyword>
<accession>A0A3D8IV04</accession>
<dbReference type="InterPro" id="IPR004506">
    <property type="entry name" value="MnmA-like"/>
</dbReference>
<organism evidence="12 13">
    <name type="scientific">Helicobacter cholecystus</name>
    <dbReference type="NCBI Taxonomy" id="45498"/>
    <lineage>
        <taxon>Bacteria</taxon>
        <taxon>Pseudomonadati</taxon>
        <taxon>Campylobacterota</taxon>
        <taxon>Epsilonproteobacteria</taxon>
        <taxon>Campylobacterales</taxon>
        <taxon>Helicobacteraceae</taxon>
        <taxon>Helicobacter</taxon>
    </lineage>
</organism>
<keyword evidence="6 9" id="KW-0694">RNA-binding</keyword>
<evidence type="ECO:0000256" key="5">
    <source>
        <dbReference type="ARBA" id="ARBA00022840"/>
    </source>
</evidence>
<comment type="caution">
    <text evidence="9">Lacks conserved residue(s) required for the propagation of feature annotation.</text>
</comment>
<dbReference type="HAMAP" id="MF_00144">
    <property type="entry name" value="tRNA_thiouridyl_MnmA"/>
    <property type="match status" value="1"/>
</dbReference>
<dbReference type="GO" id="GO:0005524">
    <property type="term" value="F:ATP binding"/>
    <property type="evidence" value="ECO:0007669"/>
    <property type="project" value="UniProtKB-KW"/>
</dbReference>
<evidence type="ECO:0000313" key="13">
    <source>
        <dbReference type="Proteomes" id="UP000257067"/>
    </source>
</evidence>
<dbReference type="GO" id="GO:0002143">
    <property type="term" value="P:tRNA wobble position uridine thiolation"/>
    <property type="evidence" value="ECO:0007669"/>
    <property type="project" value="TreeGrafter"/>
</dbReference>
<evidence type="ECO:0000256" key="9">
    <source>
        <dbReference type="HAMAP-Rule" id="MF_00144"/>
    </source>
</evidence>
<dbReference type="EC" id="2.8.1.13" evidence="9"/>
<dbReference type="Proteomes" id="UP000257067">
    <property type="component" value="Unassembled WGS sequence"/>
</dbReference>
<comment type="caution">
    <text evidence="12">The sequence shown here is derived from an EMBL/GenBank/DDBJ whole genome shotgun (WGS) entry which is preliminary data.</text>
</comment>
<dbReference type="InterPro" id="IPR014729">
    <property type="entry name" value="Rossmann-like_a/b/a_fold"/>
</dbReference>
<protein>
    <recommendedName>
        <fullName evidence="9">tRNA-specific 2-thiouridylase MnmA</fullName>
        <ecNumber evidence="9">2.8.1.13</ecNumber>
    </recommendedName>
</protein>
<feature type="binding site" evidence="9">
    <location>
        <position position="116"/>
    </location>
    <ligand>
        <name>ATP</name>
        <dbReference type="ChEBI" id="CHEBI:30616"/>
    </ligand>
</feature>
<keyword evidence="2 9" id="KW-0808">Transferase</keyword>
<keyword evidence="3 9" id="KW-0819">tRNA processing</keyword>
<comment type="subcellular location">
    <subcellularLocation>
        <location evidence="9">Cytoplasm</location>
    </subcellularLocation>
</comment>
<dbReference type="PANTHER" id="PTHR11933:SF5">
    <property type="entry name" value="MITOCHONDRIAL TRNA-SPECIFIC 2-THIOURIDYLASE 1"/>
    <property type="match status" value="1"/>
</dbReference>
<feature type="site" description="Interaction with tRNA" evidence="9">
    <location>
        <position position="117"/>
    </location>
</feature>
<feature type="active site" description="Cysteine persulfide intermediate" evidence="9">
    <location>
        <position position="191"/>
    </location>
</feature>
<dbReference type="EMBL" id="NXLU01000004">
    <property type="protein sequence ID" value="RDU69088.1"/>
    <property type="molecule type" value="Genomic_DNA"/>
</dbReference>
<evidence type="ECO:0000256" key="7">
    <source>
        <dbReference type="ARBA" id="ARBA00023157"/>
    </source>
</evidence>
<dbReference type="Gene3D" id="3.40.50.620">
    <property type="entry name" value="HUPs"/>
    <property type="match status" value="1"/>
</dbReference>
<evidence type="ECO:0000256" key="4">
    <source>
        <dbReference type="ARBA" id="ARBA00022741"/>
    </source>
</evidence>
<dbReference type="NCBIfam" id="TIGR00420">
    <property type="entry name" value="trmU"/>
    <property type="match status" value="1"/>
</dbReference>
<feature type="active site" description="Nucleophile" evidence="9">
    <location>
        <position position="92"/>
    </location>
</feature>
<dbReference type="Pfam" id="PF03054">
    <property type="entry name" value="tRNA_Me_trans"/>
    <property type="match status" value="1"/>
</dbReference>
<dbReference type="GO" id="GO:0000049">
    <property type="term" value="F:tRNA binding"/>
    <property type="evidence" value="ECO:0007669"/>
    <property type="project" value="UniProtKB-KW"/>
</dbReference>
<dbReference type="GO" id="GO:0103016">
    <property type="term" value="F:tRNA-uridine 2-sulfurtransferase activity"/>
    <property type="evidence" value="ECO:0007669"/>
    <property type="project" value="UniProtKB-EC"/>
</dbReference>
<keyword evidence="7" id="KW-1015">Disulfide bond</keyword>
<keyword evidence="13" id="KW-1185">Reference proteome</keyword>
<dbReference type="PANTHER" id="PTHR11933">
    <property type="entry name" value="TRNA 5-METHYLAMINOMETHYL-2-THIOURIDYLATE -METHYLTRANSFERASE"/>
    <property type="match status" value="1"/>
</dbReference>
<keyword evidence="5 9" id="KW-0067">ATP-binding</keyword>
<dbReference type="CDD" id="cd01998">
    <property type="entry name" value="MnmA_TRMU-like"/>
    <property type="match status" value="1"/>
</dbReference>
<feature type="domain" description="tRNA-specific 2-thiouridylase MnmA-like central" evidence="11">
    <location>
        <begin position="199"/>
        <end position="263"/>
    </location>
</feature>
<keyword evidence="1 9" id="KW-0820">tRNA-binding</keyword>
<dbReference type="InterPro" id="IPR023382">
    <property type="entry name" value="MnmA-like_central_sf"/>
</dbReference>
<sequence>MKVALLMSGGVDSSYCAYLLKSMGYEVVGIYLKLHDKEEKHQAFIQNCHKVSSNLGFEFHIIEAKEEFRALVYNEFIAAYQRGETPNPCALCNPLMKFGLALQKAMDMGCEKIATGHYARIGNINGVKRIREALDPSKDQSYFLYAISQEAIDRLIFPLGDYLKVNVKKEAFEAMPWLGSLETYKESQEICFVETDYIDILKKTLEVDRVGIVRNSAGEAVGEHKGYMQYTIGKRKGFSVKGALEPHYVLSIHPEKNEIIVGKKEELSTSQVFAINKSLPSNFINGEYEVKIRYRSSKSRAFVSLDKEGNLIAKLLDPVYGVAKGQALVLYQDDCVLGGGVIVGAEK</sequence>
<evidence type="ECO:0000256" key="1">
    <source>
        <dbReference type="ARBA" id="ARBA00022555"/>
    </source>
</evidence>
<evidence type="ECO:0000259" key="10">
    <source>
        <dbReference type="Pfam" id="PF20258"/>
    </source>
</evidence>
<feature type="region of interest" description="Interaction with tRNA" evidence="9">
    <location>
        <begin position="293"/>
        <end position="294"/>
    </location>
</feature>
<dbReference type="Pfam" id="PF20258">
    <property type="entry name" value="tRNA_Me_trans_C"/>
    <property type="match status" value="1"/>
</dbReference>
<dbReference type="InterPro" id="IPR046884">
    <property type="entry name" value="MnmA-like_central"/>
</dbReference>
<dbReference type="Gene3D" id="2.30.30.280">
    <property type="entry name" value="Adenine nucleotide alpha hydrolases-like domains"/>
    <property type="match status" value="1"/>
</dbReference>
<dbReference type="SUPFAM" id="SSF52402">
    <property type="entry name" value="Adenine nucleotide alpha hydrolases-like"/>
    <property type="match status" value="1"/>
</dbReference>
<proteinExistence type="inferred from homology"/>
<evidence type="ECO:0000256" key="2">
    <source>
        <dbReference type="ARBA" id="ARBA00022679"/>
    </source>
</evidence>